<protein>
    <recommendedName>
        <fullName evidence="3">Phytoene synthase</fullName>
    </recommendedName>
</protein>
<sequence>MPAPRAVAAQAGARGVLRWAGRAAGAGSAGAGSAAATAAGSPGAAEAPAVERDADGLLVFGDEAHAAYVYGSAEVVGLMCLRVFTADGGYTQGELERLEHGARRLGAAFQNVNFLRDLADDTERLGRSYLGQRATVDEALQARWVATIREQLADAADALPLLPRDARVAVGCALRFFSTLTDRIAAVPAATLHERRIRVPGPQKTWLIARSVLGAQKGGRT</sequence>
<dbReference type="Gene3D" id="1.10.600.10">
    <property type="entry name" value="Farnesyl Diphosphate Synthase"/>
    <property type="match status" value="1"/>
</dbReference>
<dbReference type="Proteomes" id="UP000238650">
    <property type="component" value="Unassembled WGS sequence"/>
</dbReference>
<dbReference type="InterPro" id="IPR002060">
    <property type="entry name" value="Squ/phyt_synthse"/>
</dbReference>
<dbReference type="RefSeq" id="WP_146120058.1">
    <property type="nucleotide sequence ID" value="NZ_MWZD01000017.1"/>
</dbReference>
<dbReference type="Pfam" id="PF00494">
    <property type="entry name" value="SQS_PSY"/>
    <property type="match status" value="1"/>
</dbReference>
<dbReference type="EMBL" id="MWZD01000017">
    <property type="protein sequence ID" value="PRI11356.1"/>
    <property type="molecule type" value="Genomic_DNA"/>
</dbReference>
<comment type="caution">
    <text evidence="1">The sequence shown here is derived from an EMBL/GenBank/DDBJ whole genome shotgun (WGS) entry which is preliminary data.</text>
</comment>
<evidence type="ECO:0008006" key="3">
    <source>
        <dbReference type="Google" id="ProtNLM"/>
    </source>
</evidence>
<dbReference type="PANTHER" id="PTHR31480">
    <property type="entry name" value="BIFUNCTIONAL LYCOPENE CYCLASE/PHYTOENE SYNTHASE"/>
    <property type="match status" value="1"/>
</dbReference>
<accession>A0A2S9QP44</accession>
<reference evidence="1 2" key="1">
    <citation type="journal article" date="2017" name="New Microbes New Infect">
        <title>Genome sequence of 'Leucobacter massiliensis' sp. nov. isolated from human pharynx after travel to the 2014 Hajj.</title>
        <authorList>
            <person name="Leangapichart T."/>
            <person name="Gautret P."/>
            <person name="Nguyen T.T."/>
            <person name="Armstrong N."/>
            <person name="Rolain J.M."/>
        </authorList>
    </citation>
    <scope>NUCLEOTIDE SEQUENCE [LARGE SCALE GENOMIC DNA]</scope>
    <source>
        <strain evidence="1 2">122RC15</strain>
    </source>
</reference>
<gene>
    <name evidence="1" type="ORF">B4915_09020</name>
</gene>
<dbReference type="AlphaFoldDB" id="A0A2S9QP44"/>
<dbReference type="SUPFAM" id="SSF48576">
    <property type="entry name" value="Terpenoid synthases"/>
    <property type="match status" value="1"/>
</dbReference>
<name>A0A2S9QP44_9MICO</name>
<keyword evidence="2" id="KW-1185">Reference proteome</keyword>
<dbReference type="GO" id="GO:0016765">
    <property type="term" value="F:transferase activity, transferring alkyl or aryl (other than methyl) groups"/>
    <property type="evidence" value="ECO:0007669"/>
    <property type="project" value="UniProtKB-ARBA"/>
</dbReference>
<dbReference type="OrthoDB" id="9807580at2"/>
<organism evidence="1 2">
    <name type="scientific">Leucobacter massiliensis</name>
    <dbReference type="NCBI Taxonomy" id="1686285"/>
    <lineage>
        <taxon>Bacteria</taxon>
        <taxon>Bacillati</taxon>
        <taxon>Actinomycetota</taxon>
        <taxon>Actinomycetes</taxon>
        <taxon>Micrococcales</taxon>
        <taxon>Microbacteriaceae</taxon>
        <taxon>Leucobacter</taxon>
    </lineage>
</organism>
<evidence type="ECO:0000313" key="2">
    <source>
        <dbReference type="Proteomes" id="UP000238650"/>
    </source>
</evidence>
<dbReference type="InterPro" id="IPR008949">
    <property type="entry name" value="Isoprenoid_synthase_dom_sf"/>
</dbReference>
<proteinExistence type="predicted"/>
<evidence type="ECO:0000313" key="1">
    <source>
        <dbReference type="EMBL" id="PRI11356.1"/>
    </source>
</evidence>